<name>A0A0E9TSZ2_ANGAN</name>
<protein>
    <submittedName>
        <fullName evidence="1">Uncharacterized protein</fullName>
    </submittedName>
</protein>
<dbReference type="AlphaFoldDB" id="A0A0E9TSZ2"/>
<dbReference type="EMBL" id="GBXM01051783">
    <property type="protein sequence ID" value="JAH56794.1"/>
    <property type="molecule type" value="Transcribed_RNA"/>
</dbReference>
<proteinExistence type="predicted"/>
<sequence length="28" mass="3084">MPLPVQVFNFQGAGEPMQIDADPTRRPA</sequence>
<reference evidence="1" key="1">
    <citation type="submission" date="2014-11" db="EMBL/GenBank/DDBJ databases">
        <authorList>
            <person name="Amaro Gonzalez C."/>
        </authorList>
    </citation>
    <scope>NUCLEOTIDE SEQUENCE</scope>
</reference>
<organism evidence="1">
    <name type="scientific">Anguilla anguilla</name>
    <name type="common">European freshwater eel</name>
    <name type="synonym">Muraena anguilla</name>
    <dbReference type="NCBI Taxonomy" id="7936"/>
    <lineage>
        <taxon>Eukaryota</taxon>
        <taxon>Metazoa</taxon>
        <taxon>Chordata</taxon>
        <taxon>Craniata</taxon>
        <taxon>Vertebrata</taxon>
        <taxon>Euteleostomi</taxon>
        <taxon>Actinopterygii</taxon>
        <taxon>Neopterygii</taxon>
        <taxon>Teleostei</taxon>
        <taxon>Anguilliformes</taxon>
        <taxon>Anguillidae</taxon>
        <taxon>Anguilla</taxon>
    </lineage>
</organism>
<evidence type="ECO:0000313" key="1">
    <source>
        <dbReference type="EMBL" id="JAH56794.1"/>
    </source>
</evidence>
<reference evidence="1" key="2">
    <citation type="journal article" date="2015" name="Fish Shellfish Immunol.">
        <title>Early steps in the European eel (Anguilla anguilla)-Vibrio vulnificus interaction in the gills: Role of the RtxA13 toxin.</title>
        <authorList>
            <person name="Callol A."/>
            <person name="Pajuelo D."/>
            <person name="Ebbesson L."/>
            <person name="Teles M."/>
            <person name="MacKenzie S."/>
            <person name="Amaro C."/>
        </authorList>
    </citation>
    <scope>NUCLEOTIDE SEQUENCE</scope>
</reference>
<accession>A0A0E9TSZ2</accession>